<feature type="non-terminal residue" evidence="2">
    <location>
        <position position="323"/>
    </location>
</feature>
<dbReference type="Proteomes" id="UP001165090">
    <property type="component" value="Unassembled WGS sequence"/>
</dbReference>
<evidence type="ECO:0000313" key="2">
    <source>
        <dbReference type="EMBL" id="GLI59756.1"/>
    </source>
</evidence>
<feature type="chain" id="PRO_5046495930" evidence="1">
    <location>
        <begin position="34"/>
        <end position="323"/>
    </location>
</feature>
<accession>A0ABQ5RQQ6</accession>
<comment type="caution">
    <text evidence="2">The sequence shown here is derived from an EMBL/GenBank/DDBJ whole genome shotgun (WGS) entry which is preliminary data.</text>
</comment>
<protein>
    <submittedName>
        <fullName evidence="2">Uncharacterized protein</fullName>
    </submittedName>
</protein>
<proteinExistence type="predicted"/>
<dbReference type="EMBL" id="BSDZ01000004">
    <property type="protein sequence ID" value="GLI59756.1"/>
    <property type="molecule type" value="Genomic_DNA"/>
</dbReference>
<organism evidence="2 3">
    <name type="scientific">Volvox africanus</name>
    <dbReference type="NCBI Taxonomy" id="51714"/>
    <lineage>
        <taxon>Eukaryota</taxon>
        <taxon>Viridiplantae</taxon>
        <taxon>Chlorophyta</taxon>
        <taxon>core chlorophytes</taxon>
        <taxon>Chlorophyceae</taxon>
        <taxon>CS clade</taxon>
        <taxon>Chlamydomonadales</taxon>
        <taxon>Volvocaceae</taxon>
        <taxon>Volvox</taxon>
    </lineage>
</organism>
<keyword evidence="3" id="KW-1185">Reference proteome</keyword>
<keyword evidence="1" id="KW-0732">Signal</keyword>
<reference evidence="2 3" key="1">
    <citation type="journal article" date="2023" name="IScience">
        <title>Expanded male sex-determining region conserved during the evolution of homothallism in the green alga Volvox.</title>
        <authorList>
            <person name="Yamamoto K."/>
            <person name="Matsuzaki R."/>
            <person name="Mahakham W."/>
            <person name="Heman W."/>
            <person name="Sekimoto H."/>
            <person name="Kawachi M."/>
            <person name="Minakuchi Y."/>
            <person name="Toyoda A."/>
            <person name="Nozaki H."/>
        </authorList>
    </citation>
    <scope>NUCLEOTIDE SEQUENCE [LARGE SCALE GENOMIC DNA]</scope>
    <source>
        <strain evidence="2 3">NIES-4468</strain>
    </source>
</reference>
<evidence type="ECO:0000313" key="3">
    <source>
        <dbReference type="Proteomes" id="UP001165090"/>
    </source>
</evidence>
<gene>
    <name evidence="2" type="ORF">VaNZ11_001711</name>
</gene>
<evidence type="ECO:0000256" key="1">
    <source>
        <dbReference type="SAM" id="SignalP"/>
    </source>
</evidence>
<feature type="signal peptide" evidence="1">
    <location>
        <begin position="1"/>
        <end position="33"/>
    </location>
</feature>
<sequence>MWFSVAVKQRTRLGAVLLVHCCLATAIGRSADADVGLYGPWDPTEDLNEQHKALLRFILSGDTSFWSRPAVAYRIGFGTAPWRCVSNCQTQYYVSAVECAPDCTTQTYCEPGGAALSDSNTTCCSLSLLDQSYSFSHPPNTTTPNWCSTYPPWGPNARPSVCDFNVYAARGTAPPLGANDPFLAVSCKRGADTATFHVTGTQYRNDTAKRMVYDNDITQRNVSRNIVSRISLRHVAAWHHPSININEPPQFSLVDDLVCLPLEEIYFEDVYMRSEHEVLAVLPDRRGPNGTTFDLFDSTTWECDRMDGQEIDMAAFGFPGKRA</sequence>
<name>A0ABQ5RQQ6_9CHLO</name>